<dbReference type="AlphaFoldDB" id="A0A6C0JHJ8"/>
<accession>A0A6C0JHJ8</accession>
<dbReference type="EMBL" id="MN740370">
    <property type="protein sequence ID" value="QHU03134.1"/>
    <property type="molecule type" value="Genomic_DNA"/>
</dbReference>
<sequence length="193" mass="21802">MAASVNMSRPEVILCANDNIAVIDMACIQTICPPILARFLGLSEDSISATCFKKAARDEQGRLTFAKHLDISRSSFQACITFIKTGYVGSIEVLVRTMDILGGSEKLDAYVAKNQAEQEARKDYELEKLLSERKNPMTPEADIDDLYIWRAAQTGWSQGLSSEDWSITVHTGICIDYWWRKRRSQEDELIEEL</sequence>
<evidence type="ECO:0000313" key="1">
    <source>
        <dbReference type="EMBL" id="QHU03134.1"/>
    </source>
</evidence>
<organism evidence="1">
    <name type="scientific">viral metagenome</name>
    <dbReference type="NCBI Taxonomy" id="1070528"/>
    <lineage>
        <taxon>unclassified sequences</taxon>
        <taxon>metagenomes</taxon>
        <taxon>organismal metagenomes</taxon>
    </lineage>
</organism>
<proteinExistence type="predicted"/>
<reference evidence="1" key="1">
    <citation type="journal article" date="2020" name="Nature">
        <title>Giant virus diversity and host interactions through global metagenomics.</title>
        <authorList>
            <person name="Schulz F."/>
            <person name="Roux S."/>
            <person name="Paez-Espino D."/>
            <person name="Jungbluth S."/>
            <person name="Walsh D.A."/>
            <person name="Denef V.J."/>
            <person name="McMahon K.D."/>
            <person name="Konstantinidis K.T."/>
            <person name="Eloe-Fadrosh E.A."/>
            <person name="Kyrpides N.C."/>
            <person name="Woyke T."/>
        </authorList>
    </citation>
    <scope>NUCLEOTIDE SEQUENCE</scope>
    <source>
        <strain evidence="1">GVMAG-M-3300025890-48</strain>
    </source>
</reference>
<name>A0A6C0JHJ8_9ZZZZ</name>
<protein>
    <submittedName>
        <fullName evidence="1">Uncharacterized protein</fullName>
    </submittedName>
</protein>